<evidence type="ECO:0000313" key="1">
    <source>
        <dbReference type="EMBL" id="LAB30648.1"/>
    </source>
</evidence>
<accession>A0A2D4MCC7</accession>
<dbReference type="EMBL" id="IACM01083434">
    <property type="protein sequence ID" value="LAB30648.1"/>
    <property type="molecule type" value="Transcribed_RNA"/>
</dbReference>
<dbReference type="AlphaFoldDB" id="A0A2D4MCC7"/>
<organism evidence="1">
    <name type="scientific">Micrurus spixii</name>
    <name type="common">Amazon coral snake</name>
    <dbReference type="NCBI Taxonomy" id="129469"/>
    <lineage>
        <taxon>Eukaryota</taxon>
        <taxon>Metazoa</taxon>
        <taxon>Chordata</taxon>
        <taxon>Craniata</taxon>
        <taxon>Vertebrata</taxon>
        <taxon>Euteleostomi</taxon>
        <taxon>Lepidosauria</taxon>
        <taxon>Squamata</taxon>
        <taxon>Bifurcata</taxon>
        <taxon>Unidentata</taxon>
        <taxon>Episquamata</taxon>
        <taxon>Toxicofera</taxon>
        <taxon>Serpentes</taxon>
        <taxon>Colubroidea</taxon>
        <taxon>Elapidae</taxon>
        <taxon>Elapinae</taxon>
        <taxon>Micrurus</taxon>
    </lineage>
</organism>
<protein>
    <submittedName>
        <fullName evidence="1">Uncharacterized protein</fullName>
    </submittedName>
</protein>
<sequence length="99" mass="11270">MSRLRRWSLLLSTTHNLYILSPRRTKAKDSVGIEGEEETEGRREERLGCQDEEITPPMTDFAVPFLLWTSFCHGSLSFPAGKKKKRLTAENTTVAPVTF</sequence>
<reference evidence="1" key="2">
    <citation type="submission" date="2017-11" db="EMBL/GenBank/DDBJ databases">
        <title>Coralsnake Venomics: Analyses of Venom Gland Transcriptomes and Proteomes of Six Brazilian Taxa.</title>
        <authorList>
            <person name="Aird S.D."/>
            <person name="Jorge da Silva N."/>
            <person name="Qiu L."/>
            <person name="Villar-Briones A."/>
            <person name="Aparecida-Saddi V."/>
            <person name="Campos-Telles M.P."/>
            <person name="Grau M."/>
            <person name="Mikheyev A.S."/>
        </authorList>
    </citation>
    <scope>NUCLEOTIDE SEQUENCE</scope>
    <source>
        <tissue evidence="1">Venom_gland</tissue>
    </source>
</reference>
<proteinExistence type="predicted"/>
<reference evidence="1" key="1">
    <citation type="submission" date="2017-07" db="EMBL/GenBank/DDBJ databases">
        <authorList>
            <person name="Mikheyev A."/>
            <person name="Grau M."/>
        </authorList>
    </citation>
    <scope>NUCLEOTIDE SEQUENCE</scope>
    <source>
        <tissue evidence="1">Venom_gland</tissue>
    </source>
</reference>
<name>A0A2D4MCC7_9SAUR</name>